<dbReference type="Pfam" id="PF00069">
    <property type="entry name" value="Pkinase"/>
    <property type="match status" value="1"/>
</dbReference>
<evidence type="ECO:0000313" key="6">
    <source>
        <dbReference type="EMBL" id="MDX9678240.1"/>
    </source>
</evidence>
<organism evidence="6 7">
    <name type="scientific">Pseudomonas zeae</name>
    <dbReference type="NCBI Taxonomy" id="2745510"/>
    <lineage>
        <taxon>Bacteria</taxon>
        <taxon>Pseudomonadati</taxon>
        <taxon>Pseudomonadota</taxon>
        <taxon>Gammaproteobacteria</taxon>
        <taxon>Pseudomonadales</taxon>
        <taxon>Pseudomonadaceae</taxon>
        <taxon>Pseudomonas</taxon>
    </lineage>
</organism>
<reference evidence="6 7" key="1">
    <citation type="submission" date="2023-05" db="EMBL/GenBank/DDBJ databases">
        <title>Siderophore-mediated competition between Bacillus subtilis and Pseudomonas marginalis.</title>
        <authorList>
            <person name="Lyng M."/>
            <person name="Joergensen J.P.B."/>
            <person name="Schostag M.D."/>
            <person name="Jarmusch S.A."/>
            <person name="Aguilar D.K.C."/>
            <person name="Andrade C.N.L."/>
            <person name="Kovacs A.T."/>
        </authorList>
    </citation>
    <scope>NUCLEOTIDE SEQUENCE [LARGE SCALE GENOMIC DNA]</scope>
    <source>
        <strain evidence="6 7">P8_72</strain>
    </source>
</reference>
<evidence type="ECO:0000259" key="5">
    <source>
        <dbReference type="PROSITE" id="PS50011"/>
    </source>
</evidence>
<proteinExistence type="predicted"/>
<keyword evidence="1 6" id="KW-0808">Transferase</keyword>
<dbReference type="EMBL" id="JASFAG010000002">
    <property type="protein sequence ID" value="MDX9678240.1"/>
    <property type="molecule type" value="Genomic_DNA"/>
</dbReference>
<dbReference type="InterPro" id="IPR011009">
    <property type="entry name" value="Kinase-like_dom_sf"/>
</dbReference>
<evidence type="ECO:0000256" key="4">
    <source>
        <dbReference type="ARBA" id="ARBA00022840"/>
    </source>
</evidence>
<dbReference type="PANTHER" id="PTHR43289">
    <property type="entry name" value="MITOGEN-ACTIVATED PROTEIN KINASE KINASE KINASE 20-RELATED"/>
    <property type="match status" value="1"/>
</dbReference>
<keyword evidence="3 6" id="KW-0418">Kinase</keyword>
<dbReference type="Gene3D" id="1.10.510.10">
    <property type="entry name" value="Transferase(Phosphotransferase) domain 1"/>
    <property type="match status" value="1"/>
</dbReference>
<feature type="domain" description="Protein kinase" evidence="5">
    <location>
        <begin position="15"/>
        <end position="287"/>
    </location>
</feature>
<dbReference type="GO" id="GO:0004674">
    <property type="term" value="F:protein serine/threonine kinase activity"/>
    <property type="evidence" value="ECO:0007669"/>
    <property type="project" value="UniProtKB-EC"/>
</dbReference>
<dbReference type="CDD" id="cd14014">
    <property type="entry name" value="STKc_PknB_like"/>
    <property type="match status" value="1"/>
</dbReference>
<dbReference type="EC" id="2.7.11.1" evidence="6"/>
<dbReference type="SMART" id="SM00220">
    <property type="entry name" value="S_TKc"/>
    <property type="match status" value="1"/>
</dbReference>
<evidence type="ECO:0000256" key="1">
    <source>
        <dbReference type="ARBA" id="ARBA00022679"/>
    </source>
</evidence>
<dbReference type="Gene3D" id="3.30.200.20">
    <property type="entry name" value="Phosphorylase Kinase, domain 1"/>
    <property type="match status" value="1"/>
</dbReference>
<comment type="caution">
    <text evidence="6">The sequence shown here is derived from an EMBL/GenBank/DDBJ whole genome shotgun (WGS) entry which is preliminary data.</text>
</comment>
<sequence>MTGPISPNDVIGDRYKVERYLAEGGMQLVYIAKDQVTGRLVALKTPKNKSAEKRFHRSAVVSAKVNHPNVAKTLDYLLHNDRQFLIEELIEGADMRAALLVETSFLDPYLAAKIFHHISKGVAAAHHAGVVHRDLKPTNIMIVGNYSLLELKVTDFGIAKMAEEELLEAVEGGETSLTTSQTAVGALPYMAPEAIDTPRAVGSPADIWSIGAMMYHLLSGEYPFGQGLRAVPKIVAAILPIPPRFLTSNPQFAPLASELLALAFSCMAKDPKARPTADELVTKCSELCYTSTTRHRGKIGDYVFNAFGHINSQQGRVFYHRECVYGVLPKIDDDVLFASYDGGGSPRALPVVKLGLPN</sequence>
<keyword evidence="2" id="KW-0547">Nucleotide-binding</keyword>
<keyword evidence="7" id="KW-1185">Reference proteome</keyword>
<dbReference type="RefSeq" id="WP_108226435.1">
    <property type="nucleotide sequence ID" value="NZ_JASFAG010000002.1"/>
</dbReference>
<evidence type="ECO:0000313" key="7">
    <source>
        <dbReference type="Proteomes" id="UP001287024"/>
    </source>
</evidence>
<dbReference type="SUPFAM" id="SSF56112">
    <property type="entry name" value="Protein kinase-like (PK-like)"/>
    <property type="match status" value="1"/>
</dbReference>
<dbReference type="Proteomes" id="UP001287024">
    <property type="component" value="Unassembled WGS sequence"/>
</dbReference>
<evidence type="ECO:0000256" key="2">
    <source>
        <dbReference type="ARBA" id="ARBA00022741"/>
    </source>
</evidence>
<dbReference type="InterPro" id="IPR000719">
    <property type="entry name" value="Prot_kinase_dom"/>
</dbReference>
<name>A0ABU5BNI3_9PSED</name>
<gene>
    <name evidence="6" type="ORF">QMK45_20230</name>
</gene>
<dbReference type="PROSITE" id="PS00108">
    <property type="entry name" value="PROTEIN_KINASE_ST"/>
    <property type="match status" value="1"/>
</dbReference>
<dbReference type="PANTHER" id="PTHR43289:SF30">
    <property type="entry name" value="NON-SPECIFIC SERINE_THREONINE PROTEIN KINASE"/>
    <property type="match status" value="1"/>
</dbReference>
<evidence type="ECO:0000256" key="3">
    <source>
        <dbReference type="ARBA" id="ARBA00022777"/>
    </source>
</evidence>
<dbReference type="InterPro" id="IPR008271">
    <property type="entry name" value="Ser/Thr_kinase_AS"/>
</dbReference>
<dbReference type="PROSITE" id="PS50011">
    <property type="entry name" value="PROTEIN_KINASE_DOM"/>
    <property type="match status" value="1"/>
</dbReference>
<accession>A0ABU5BNI3</accession>
<keyword evidence="4" id="KW-0067">ATP-binding</keyword>
<protein>
    <submittedName>
        <fullName evidence="6">Serine/threonine-protein kinase</fullName>
        <ecNumber evidence="6">2.7.11.1</ecNumber>
    </submittedName>
</protein>